<dbReference type="EMBL" id="CP098502">
    <property type="protein sequence ID" value="UTI63128.1"/>
    <property type="molecule type" value="Genomic_DNA"/>
</dbReference>
<comment type="similarity">
    <text evidence="6 10 11">Belongs to the ribulose-phosphate 3-epimerase family.</text>
</comment>
<dbReference type="InterPro" id="IPR013785">
    <property type="entry name" value="Aldolase_TIM"/>
</dbReference>
<organism evidence="12 13">
    <name type="scientific">Paraconexibacter antarcticus</name>
    <dbReference type="NCBI Taxonomy" id="2949664"/>
    <lineage>
        <taxon>Bacteria</taxon>
        <taxon>Bacillati</taxon>
        <taxon>Actinomycetota</taxon>
        <taxon>Thermoleophilia</taxon>
        <taxon>Solirubrobacterales</taxon>
        <taxon>Paraconexibacteraceae</taxon>
        <taxon>Paraconexibacter</taxon>
    </lineage>
</organism>
<proteinExistence type="inferred from homology"/>
<dbReference type="RefSeq" id="WP_254569862.1">
    <property type="nucleotide sequence ID" value="NZ_CP098502.1"/>
</dbReference>
<feature type="binding site" evidence="10">
    <location>
        <begin position="195"/>
        <end position="196"/>
    </location>
    <ligand>
        <name>substrate</name>
    </ligand>
</feature>
<comment type="cofactor">
    <cofactor evidence="5">
        <name>Fe(2+)</name>
        <dbReference type="ChEBI" id="CHEBI:29033"/>
    </cofactor>
</comment>
<sequence length="217" mass="22361">MPARHVAPSILSADFARLGAHVDEVIAAGAHIIHVDVMDGHFVPPITIGPIIVSALREHVGPDIDLDVHLMIERPEKHVADFASAGATGITIHAEATPHVLYALDAVREGGCRAGLAVCPATPLTVFEEVAVDQALCMTVNPGWGGQPFIPTSPDKIRRLRALVGPDVPLMVDGGVSVKTAAACVEAGADWLVAGSAVFGTDDPGEAFRAIVAAAAG</sequence>
<keyword evidence="9 10" id="KW-0413">Isomerase</keyword>
<evidence type="ECO:0000256" key="9">
    <source>
        <dbReference type="ARBA" id="ARBA00023235"/>
    </source>
</evidence>
<feature type="binding site" evidence="10">
    <location>
        <position position="9"/>
    </location>
    <ligand>
        <name>substrate</name>
    </ligand>
</feature>
<evidence type="ECO:0000256" key="3">
    <source>
        <dbReference type="ARBA" id="ARBA00001941"/>
    </source>
</evidence>
<feature type="binding site" evidence="10">
    <location>
        <position position="34"/>
    </location>
    <ligand>
        <name>a divalent metal cation</name>
        <dbReference type="ChEBI" id="CHEBI:60240"/>
    </ligand>
</feature>
<protein>
    <recommendedName>
        <fullName evidence="7 10">Ribulose-phosphate 3-epimerase</fullName>
        <ecNumber evidence="7 10">5.1.3.1</ecNumber>
    </recommendedName>
</protein>
<evidence type="ECO:0000256" key="8">
    <source>
        <dbReference type="ARBA" id="ARBA00022723"/>
    </source>
</evidence>
<name>A0ABY5DMC3_9ACTN</name>
<dbReference type="HAMAP" id="MF_02227">
    <property type="entry name" value="RPE"/>
    <property type="match status" value="1"/>
</dbReference>
<dbReference type="CDD" id="cd00429">
    <property type="entry name" value="RPE"/>
    <property type="match status" value="1"/>
</dbReference>
<dbReference type="Proteomes" id="UP001056035">
    <property type="component" value="Chromosome"/>
</dbReference>
<dbReference type="InterPro" id="IPR026019">
    <property type="entry name" value="Ribul_P_3_epim"/>
</dbReference>
<accession>A0ABY5DMC3</accession>
<feature type="active site" description="Proton acceptor" evidence="10">
    <location>
        <position position="36"/>
    </location>
</feature>
<dbReference type="PIRSF" id="PIRSF001461">
    <property type="entry name" value="RPE"/>
    <property type="match status" value="1"/>
</dbReference>
<evidence type="ECO:0000313" key="13">
    <source>
        <dbReference type="Proteomes" id="UP001056035"/>
    </source>
</evidence>
<dbReference type="Pfam" id="PF00834">
    <property type="entry name" value="Ribul_P_3_epim"/>
    <property type="match status" value="1"/>
</dbReference>
<evidence type="ECO:0000256" key="5">
    <source>
        <dbReference type="ARBA" id="ARBA00001954"/>
    </source>
</evidence>
<feature type="binding site" evidence="10">
    <location>
        <position position="69"/>
    </location>
    <ligand>
        <name>substrate</name>
    </ligand>
</feature>
<evidence type="ECO:0000256" key="1">
    <source>
        <dbReference type="ARBA" id="ARBA00001782"/>
    </source>
</evidence>
<comment type="cofactor">
    <cofactor evidence="10">
        <name>a divalent metal cation</name>
        <dbReference type="ChEBI" id="CHEBI:60240"/>
    </cofactor>
    <text evidence="10">Binds 1 divalent metal cation per subunit.</text>
</comment>
<keyword evidence="13" id="KW-1185">Reference proteome</keyword>
<feature type="binding site" evidence="10">
    <location>
        <position position="69"/>
    </location>
    <ligand>
        <name>a divalent metal cation</name>
        <dbReference type="ChEBI" id="CHEBI:60240"/>
    </ligand>
</feature>
<dbReference type="NCBIfam" id="NF004076">
    <property type="entry name" value="PRK05581.1-4"/>
    <property type="match status" value="1"/>
</dbReference>
<comment type="function">
    <text evidence="10">Catalyzes the reversible epimerization of D-ribulose 5-phosphate to D-xylulose 5-phosphate.</text>
</comment>
<gene>
    <name evidence="10 12" type="primary">rpe</name>
    <name evidence="12" type="ORF">NBH00_17400</name>
</gene>
<feature type="binding site" evidence="10">
    <location>
        <position position="173"/>
    </location>
    <ligand>
        <name>a divalent metal cation</name>
        <dbReference type="ChEBI" id="CHEBI:60240"/>
    </ligand>
</feature>
<dbReference type="NCBIfam" id="TIGR01163">
    <property type="entry name" value="rpe"/>
    <property type="match status" value="1"/>
</dbReference>
<dbReference type="Gene3D" id="3.20.20.70">
    <property type="entry name" value="Aldolase class I"/>
    <property type="match status" value="1"/>
</dbReference>
<dbReference type="PANTHER" id="PTHR11749">
    <property type="entry name" value="RIBULOSE-5-PHOSPHATE-3-EPIMERASE"/>
    <property type="match status" value="1"/>
</dbReference>
<evidence type="ECO:0000256" key="11">
    <source>
        <dbReference type="PIRNR" id="PIRNR001461"/>
    </source>
</evidence>
<comment type="cofactor">
    <cofactor evidence="4">
        <name>Zn(2+)</name>
        <dbReference type="ChEBI" id="CHEBI:29105"/>
    </cofactor>
</comment>
<reference evidence="12 13" key="1">
    <citation type="submission" date="2022-06" db="EMBL/GenBank/DDBJ databases">
        <title>Paraconexibacter antarcticus.</title>
        <authorList>
            <person name="Kim C.S."/>
        </authorList>
    </citation>
    <scope>NUCLEOTIDE SEQUENCE [LARGE SCALE GENOMIC DNA]</scope>
    <source>
        <strain evidence="12 13">02-257</strain>
    </source>
</reference>
<evidence type="ECO:0000256" key="10">
    <source>
        <dbReference type="HAMAP-Rule" id="MF_02227"/>
    </source>
</evidence>
<dbReference type="InterPro" id="IPR011060">
    <property type="entry name" value="RibuloseP-bd_barrel"/>
</dbReference>
<comment type="cofactor">
    <cofactor evidence="3">
        <name>Co(2+)</name>
        <dbReference type="ChEBI" id="CHEBI:48828"/>
    </cofactor>
</comment>
<evidence type="ECO:0000256" key="7">
    <source>
        <dbReference type="ARBA" id="ARBA00013188"/>
    </source>
</evidence>
<dbReference type="SUPFAM" id="SSF51366">
    <property type="entry name" value="Ribulose-phoshate binding barrel"/>
    <property type="match status" value="1"/>
</dbReference>
<keyword evidence="8 10" id="KW-0479">Metal-binding</keyword>
<comment type="caution">
    <text evidence="10">Lacks conserved residue(s) required for the propagation of feature annotation.</text>
</comment>
<comment type="pathway">
    <text evidence="10">Carbohydrate degradation.</text>
</comment>
<evidence type="ECO:0000256" key="6">
    <source>
        <dbReference type="ARBA" id="ARBA00009541"/>
    </source>
</evidence>
<evidence type="ECO:0000313" key="12">
    <source>
        <dbReference type="EMBL" id="UTI63128.1"/>
    </source>
</evidence>
<feature type="binding site" evidence="10">
    <location>
        <position position="36"/>
    </location>
    <ligand>
        <name>a divalent metal cation</name>
        <dbReference type="ChEBI" id="CHEBI:60240"/>
    </ligand>
</feature>
<comment type="cofactor">
    <cofactor evidence="2">
        <name>Mn(2+)</name>
        <dbReference type="ChEBI" id="CHEBI:29035"/>
    </cofactor>
</comment>
<keyword evidence="10 11" id="KW-0119">Carbohydrate metabolism</keyword>
<feature type="binding site" evidence="10">
    <location>
        <begin position="173"/>
        <end position="175"/>
    </location>
    <ligand>
        <name>substrate</name>
    </ligand>
</feature>
<feature type="active site" description="Proton donor" evidence="10">
    <location>
        <position position="173"/>
    </location>
</feature>
<dbReference type="EC" id="5.1.3.1" evidence="7 10"/>
<comment type="catalytic activity">
    <reaction evidence="1 10 11">
        <text>D-ribulose 5-phosphate = D-xylulose 5-phosphate</text>
        <dbReference type="Rhea" id="RHEA:13677"/>
        <dbReference type="ChEBI" id="CHEBI:57737"/>
        <dbReference type="ChEBI" id="CHEBI:58121"/>
        <dbReference type="EC" id="5.1.3.1"/>
    </reaction>
</comment>
<evidence type="ECO:0000256" key="2">
    <source>
        <dbReference type="ARBA" id="ARBA00001936"/>
    </source>
</evidence>
<evidence type="ECO:0000256" key="4">
    <source>
        <dbReference type="ARBA" id="ARBA00001947"/>
    </source>
</evidence>
<dbReference type="InterPro" id="IPR000056">
    <property type="entry name" value="Ribul_P_3_epim-like"/>
</dbReference>
<dbReference type="GO" id="GO:0004750">
    <property type="term" value="F:D-ribulose-phosphate 3-epimerase activity"/>
    <property type="evidence" value="ECO:0007669"/>
    <property type="project" value="UniProtKB-EC"/>
</dbReference>